<organism evidence="7 8">
    <name type="scientific">Micromonospora arida</name>
    <dbReference type="NCBI Taxonomy" id="2203715"/>
    <lineage>
        <taxon>Bacteria</taxon>
        <taxon>Bacillati</taxon>
        <taxon>Actinomycetota</taxon>
        <taxon>Actinomycetes</taxon>
        <taxon>Micromonosporales</taxon>
        <taxon>Micromonosporaceae</taxon>
        <taxon>Micromonospora</taxon>
    </lineage>
</organism>
<feature type="transmembrane region" description="Helical" evidence="5">
    <location>
        <begin position="40"/>
        <end position="62"/>
    </location>
</feature>
<dbReference type="InterPro" id="IPR002018">
    <property type="entry name" value="CarbesteraseB"/>
</dbReference>
<proteinExistence type="inferred from homology"/>
<protein>
    <recommendedName>
        <fullName evidence="3">Carboxylic ester hydrolase</fullName>
        <ecNumber evidence="3">3.1.1.-</ecNumber>
    </recommendedName>
</protein>
<evidence type="ECO:0000313" key="7">
    <source>
        <dbReference type="EMBL" id="RQX08103.1"/>
    </source>
</evidence>
<reference evidence="7 8" key="1">
    <citation type="submission" date="2018-05" db="EMBL/GenBank/DDBJ databases">
        <title>Micromonospora from Atacama Desert.</title>
        <authorList>
            <person name="Carro L."/>
            <person name="Goodfellow M."/>
            <person name="Klenk H.-P."/>
        </authorList>
    </citation>
    <scope>NUCLEOTIDE SEQUENCE [LARGE SCALE GENOMIC DNA]</scope>
    <source>
        <strain evidence="7 8">LB32</strain>
    </source>
</reference>
<comment type="caution">
    <text evidence="7">The sequence shown here is derived from an EMBL/GenBank/DDBJ whole genome shotgun (WGS) entry which is preliminary data.</text>
</comment>
<evidence type="ECO:0000256" key="4">
    <source>
        <dbReference type="SAM" id="MobiDB-lite"/>
    </source>
</evidence>
<comment type="similarity">
    <text evidence="1 3">Belongs to the type-B carboxylesterase/lipase family.</text>
</comment>
<keyword evidence="5" id="KW-0812">Transmembrane</keyword>
<keyword evidence="5" id="KW-1133">Transmembrane helix</keyword>
<dbReference type="PROSITE" id="PS00941">
    <property type="entry name" value="CARBOXYLESTERASE_B_2"/>
    <property type="match status" value="1"/>
</dbReference>
<feature type="domain" description="Carboxylesterase type B" evidence="6">
    <location>
        <begin position="74"/>
        <end position="554"/>
    </location>
</feature>
<dbReference type="PANTHER" id="PTHR11559">
    <property type="entry name" value="CARBOXYLESTERASE"/>
    <property type="match status" value="1"/>
</dbReference>
<sequence>MPRHHSADPPNERFEQPTAALSPRSTEKDQFVRAFPKRRLATWAAAVIAPVLLFGAGASAVAQADSKGDGRGGDPVVQSRNGLVRGDATKQFDQFLGLPYAAPPVRDLRFAPPAAPESWRGIRSADQQAPACLQFEPTGIREEQAVSEDCLYLDVYRPSKVAKNAKLPVMLWFHGGGHTQGTGVIYGGGTMAAKTDTIIVSINYRLGALGFLAHPALSEVTEGGSGNYGRMDQLASMKWVRDNIANFGGDRNNVTIYGQSAGGQGVCDMMAMPAAKGLFHKAIVQSQQCLATRNTLAVGEQRGVGFAESVGCTDAATVVNCLRAAWPGKLVANQANYLGNSKVGGSLLPKSFADAFADGTWNKVPVMSGTTRSESRLTETALAGITAQGYVDTIKREYGEKADRVLEAYPLSKFKSPWDAITQVHTDAGRACQTEQAARVISTKTPLYRYEFNDPTSPTLYGFRVPGEDVSNGHSGELAYLFDFTLGERPLTAQQEKLSDQMMRYWGAFAHDGNPNYRGAPSWPTYGGDENVMQLRTGGASRVINTFAAEHNCGLWLS</sequence>
<dbReference type="InterPro" id="IPR029058">
    <property type="entry name" value="AB_hydrolase_fold"/>
</dbReference>
<dbReference type="PROSITE" id="PS00122">
    <property type="entry name" value="CARBOXYLESTERASE_B_1"/>
    <property type="match status" value="1"/>
</dbReference>
<dbReference type="InterPro" id="IPR019819">
    <property type="entry name" value="Carboxylesterase_B_CS"/>
</dbReference>
<name>A0A3N9XKZ7_9ACTN</name>
<dbReference type="Proteomes" id="UP000266889">
    <property type="component" value="Unassembled WGS sequence"/>
</dbReference>
<dbReference type="InterPro" id="IPR050309">
    <property type="entry name" value="Type-B_Carboxylest/Lipase"/>
</dbReference>
<gene>
    <name evidence="7" type="ORF">DLJ58_19450</name>
</gene>
<evidence type="ECO:0000256" key="1">
    <source>
        <dbReference type="ARBA" id="ARBA00005964"/>
    </source>
</evidence>
<dbReference type="InterPro" id="IPR019826">
    <property type="entry name" value="Carboxylesterase_B_AS"/>
</dbReference>
<accession>A0A3N9XKZ7</accession>
<dbReference type="GO" id="GO:0016787">
    <property type="term" value="F:hydrolase activity"/>
    <property type="evidence" value="ECO:0007669"/>
    <property type="project" value="UniProtKB-KW"/>
</dbReference>
<feature type="compositionally biased region" description="Basic and acidic residues" evidence="4">
    <location>
        <begin position="1"/>
        <end position="15"/>
    </location>
</feature>
<evidence type="ECO:0000256" key="2">
    <source>
        <dbReference type="ARBA" id="ARBA00022801"/>
    </source>
</evidence>
<evidence type="ECO:0000259" key="6">
    <source>
        <dbReference type="Pfam" id="PF00135"/>
    </source>
</evidence>
<evidence type="ECO:0000313" key="8">
    <source>
        <dbReference type="Proteomes" id="UP000266889"/>
    </source>
</evidence>
<dbReference type="EC" id="3.1.1.-" evidence="3"/>
<keyword evidence="5" id="KW-0472">Membrane</keyword>
<dbReference type="AlphaFoldDB" id="A0A3N9XKZ7"/>
<keyword evidence="8" id="KW-1185">Reference proteome</keyword>
<evidence type="ECO:0000256" key="3">
    <source>
        <dbReference type="RuleBase" id="RU361235"/>
    </source>
</evidence>
<keyword evidence="2 3" id="KW-0378">Hydrolase</keyword>
<dbReference type="Gene3D" id="3.40.50.1820">
    <property type="entry name" value="alpha/beta hydrolase"/>
    <property type="match status" value="1"/>
</dbReference>
<dbReference type="SUPFAM" id="SSF53474">
    <property type="entry name" value="alpha/beta-Hydrolases"/>
    <property type="match status" value="1"/>
</dbReference>
<evidence type="ECO:0000256" key="5">
    <source>
        <dbReference type="SAM" id="Phobius"/>
    </source>
</evidence>
<dbReference type="Pfam" id="PF00135">
    <property type="entry name" value="COesterase"/>
    <property type="match status" value="1"/>
</dbReference>
<dbReference type="EMBL" id="QGSY01000203">
    <property type="protein sequence ID" value="RQX08103.1"/>
    <property type="molecule type" value="Genomic_DNA"/>
</dbReference>
<feature type="region of interest" description="Disordered" evidence="4">
    <location>
        <begin position="1"/>
        <end position="28"/>
    </location>
</feature>